<name>A0A8S9TMW1_PHYIN</name>
<evidence type="ECO:0000313" key="2">
    <source>
        <dbReference type="Proteomes" id="UP000704712"/>
    </source>
</evidence>
<sequence length="69" mass="7439">MDPGIVTDPCTVCGKGVHHICANEVYTGELSTRLCSRSAEILLQQGQLALQLSSKAATIPRTETNPKER</sequence>
<dbReference type="Proteomes" id="UP000704712">
    <property type="component" value="Unassembled WGS sequence"/>
</dbReference>
<dbReference type="AlphaFoldDB" id="A0A8S9TMW1"/>
<reference evidence="1" key="1">
    <citation type="submission" date="2020-03" db="EMBL/GenBank/DDBJ databases">
        <title>Hybrid Assembly of Korean Phytophthora infestans isolates.</title>
        <authorList>
            <person name="Prokchorchik M."/>
            <person name="Lee Y."/>
            <person name="Seo J."/>
            <person name="Cho J.-H."/>
            <person name="Park Y.-E."/>
            <person name="Jang D.-C."/>
            <person name="Im J.-S."/>
            <person name="Choi J.-G."/>
            <person name="Park H.-J."/>
            <person name="Lee G.-B."/>
            <person name="Lee Y.-G."/>
            <person name="Hong S.-Y."/>
            <person name="Cho K."/>
            <person name="Sohn K.H."/>
        </authorList>
    </citation>
    <scope>NUCLEOTIDE SEQUENCE</scope>
    <source>
        <strain evidence="1">KR_2_A2</strain>
    </source>
</reference>
<gene>
    <name evidence="1" type="ORF">GN958_ATG22627</name>
</gene>
<accession>A0A8S9TMW1</accession>
<evidence type="ECO:0000313" key="1">
    <source>
        <dbReference type="EMBL" id="KAF4128177.1"/>
    </source>
</evidence>
<dbReference type="EMBL" id="JAACNO010003184">
    <property type="protein sequence ID" value="KAF4128177.1"/>
    <property type="molecule type" value="Genomic_DNA"/>
</dbReference>
<comment type="caution">
    <text evidence="1">The sequence shown here is derived from an EMBL/GenBank/DDBJ whole genome shotgun (WGS) entry which is preliminary data.</text>
</comment>
<organism evidence="1 2">
    <name type="scientific">Phytophthora infestans</name>
    <name type="common">Potato late blight agent</name>
    <name type="synonym">Botrytis infestans</name>
    <dbReference type="NCBI Taxonomy" id="4787"/>
    <lineage>
        <taxon>Eukaryota</taxon>
        <taxon>Sar</taxon>
        <taxon>Stramenopiles</taxon>
        <taxon>Oomycota</taxon>
        <taxon>Peronosporomycetes</taxon>
        <taxon>Peronosporales</taxon>
        <taxon>Peronosporaceae</taxon>
        <taxon>Phytophthora</taxon>
    </lineage>
</organism>
<proteinExistence type="predicted"/>
<protein>
    <submittedName>
        <fullName evidence="1">Uncharacterized protein</fullName>
    </submittedName>
</protein>